<keyword evidence="2" id="KW-1185">Reference proteome</keyword>
<organism evidence="1 2">
    <name type="scientific">Velamenicoccus archaeovorus</name>
    <dbReference type="NCBI Taxonomy" id="1930593"/>
    <lineage>
        <taxon>Bacteria</taxon>
        <taxon>Pseudomonadati</taxon>
        <taxon>Candidatus Omnitrophota</taxon>
        <taxon>Candidatus Velamenicoccus</taxon>
    </lineage>
</organism>
<evidence type="ECO:0000313" key="2">
    <source>
        <dbReference type="Proteomes" id="UP000287243"/>
    </source>
</evidence>
<reference evidence="1 2" key="1">
    <citation type="submission" date="2017-01" db="EMBL/GenBank/DDBJ databases">
        <title>First insights into the biology of 'candidatus Vampirococcus archaeovorus'.</title>
        <authorList>
            <person name="Kizina J."/>
            <person name="Jordan S."/>
            <person name="Stueber K."/>
            <person name="Reinhardt R."/>
            <person name="Harder J."/>
        </authorList>
    </citation>
    <scope>NUCLEOTIDE SEQUENCE [LARGE SCALE GENOMIC DNA]</scope>
    <source>
        <strain evidence="1 2">LiM</strain>
    </source>
</reference>
<protein>
    <submittedName>
        <fullName evidence="1">Uncharacterized protein</fullName>
    </submittedName>
</protein>
<dbReference type="KEGG" id="vai:BU251_08910"/>
<gene>
    <name evidence="1" type="ORF">BU251_08910</name>
</gene>
<sequence>MLTGIDVNATREYVSKLDPDKENPSVFHIGLLDPVLRAEVDDESSTYEMSSTNPNDKAKVRLNWNKRQITAIKFGLKGLTNFLDPETKKPIELKFDTIHYAGKMRNVVPDRIIAMFPNELRQELAEVILNESKLSEGEQKN</sequence>
<accession>A0A410P7A5</accession>
<dbReference type="RefSeq" id="WP_128700800.1">
    <property type="nucleotide sequence ID" value="NZ_CP019384.1"/>
</dbReference>
<proteinExistence type="predicted"/>
<dbReference type="AlphaFoldDB" id="A0A410P7A5"/>
<dbReference type="Proteomes" id="UP000287243">
    <property type="component" value="Chromosome"/>
</dbReference>
<evidence type="ECO:0000313" key="1">
    <source>
        <dbReference type="EMBL" id="QAT17834.1"/>
    </source>
</evidence>
<name>A0A410P7A5_VELA1</name>
<dbReference type="EMBL" id="CP019384">
    <property type="protein sequence ID" value="QAT17834.1"/>
    <property type="molecule type" value="Genomic_DNA"/>
</dbReference>